<evidence type="ECO:0000313" key="1">
    <source>
        <dbReference type="EMBL" id="TGE39675.1"/>
    </source>
</evidence>
<protein>
    <submittedName>
        <fullName evidence="1">Uncharacterized protein</fullName>
    </submittedName>
</protein>
<name>A0A4Z0RBH3_9FIRM</name>
<keyword evidence="2" id="KW-1185">Reference proteome</keyword>
<dbReference type="AlphaFoldDB" id="A0A4Z0RBH3"/>
<dbReference type="RefSeq" id="WP_135544614.1">
    <property type="nucleotide sequence ID" value="NZ_SPQQ01000001.1"/>
</dbReference>
<evidence type="ECO:0000313" key="2">
    <source>
        <dbReference type="Proteomes" id="UP000298460"/>
    </source>
</evidence>
<comment type="caution">
    <text evidence="1">The sequence shown here is derived from an EMBL/GenBank/DDBJ whole genome shotgun (WGS) entry which is preliminary data.</text>
</comment>
<dbReference type="EMBL" id="SPQQ01000001">
    <property type="protein sequence ID" value="TGE39675.1"/>
    <property type="molecule type" value="Genomic_DNA"/>
</dbReference>
<reference evidence="1 2" key="1">
    <citation type="submission" date="2019-03" db="EMBL/GenBank/DDBJ databases">
        <title>Draft Genome Sequence of Desulfosporosinus fructosivorans Strain 63.6F, Isolated from Marine Sediment in the Baltic Sea.</title>
        <authorList>
            <person name="Hausmann B."/>
            <person name="Vandieken V."/>
            <person name="Pjevac P."/>
            <person name="Schreck K."/>
            <person name="Herbold C.W."/>
            <person name="Loy A."/>
        </authorList>
    </citation>
    <scope>NUCLEOTIDE SEQUENCE [LARGE SCALE GENOMIC DNA]</scope>
    <source>
        <strain evidence="1 2">63.6F</strain>
    </source>
</reference>
<accession>A0A4Z0RBH3</accession>
<gene>
    <name evidence="1" type="ORF">E4K67_01355</name>
</gene>
<organism evidence="1 2">
    <name type="scientific">Desulfosporosinus fructosivorans</name>
    <dbReference type="NCBI Taxonomy" id="2018669"/>
    <lineage>
        <taxon>Bacteria</taxon>
        <taxon>Bacillati</taxon>
        <taxon>Bacillota</taxon>
        <taxon>Clostridia</taxon>
        <taxon>Eubacteriales</taxon>
        <taxon>Desulfitobacteriaceae</taxon>
        <taxon>Desulfosporosinus</taxon>
    </lineage>
</organism>
<dbReference type="Proteomes" id="UP000298460">
    <property type="component" value="Unassembled WGS sequence"/>
</dbReference>
<proteinExistence type="predicted"/>
<sequence length="95" mass="10485">MNQPIPSHNIIIYYANNRPYLRSILHPLRACTLLEQTEYFIQDKPFTSEIIKRWCYLCGDLDVTAADVTVADVTAADVTAANVAAADVTAADVVN</sequence>